<gene>
    <name evidence="1" type="ORF">V2H45_21030</name>
</gene>
<comment type="caution">
    <text evidence="1">The sequence shown here is derived from an EMBL/GenBank/DDBJ whole genome shotgun (WGS) entry which is preliminary data.</text>
</comment>
<organism evidence="1 2">
    <name type="scientific">Tumidithrix elongata BACA0141</name>
    <dbReference type="NCBI Taxonomy" id="2716417"/>
    <lineage>
        <taxon>Bacteria</taxon>
        <taxon>Bacillati</taxon>
        <taxon>Cyanobacteriota</taxon>
        <taxon>Cyanophyceae</taxon>
        <taxon>Pseudanabaenales</taxon>
        <taxon>Pseudanabaenaceae</taxon>
        <taxon>Tumidithrix</taxon>
        <taxon>Tumidithrix elongata</taxon>
    </lineage>
</organism>
<dbReference type="EMBL" id="JAZBJZ010000120">
    <property type="protein sequence ID" value="MEE3719234.1"/>
    <property type="molecule type" value="Genomic_DNA"/>
</dbReference>
<dbReference type="RefSeq" id="WP_330485671.1">
    <property type="nucleotide sequence ID" value="NZ_JAZBJZ010000120.1"/>
</dbReference>
<protein>
    <submittedName>
        <fullName evidence="1">Uncharacterized protein</fullName>
    </submittedName>
</protein>
<evidence type="ECO:0000313" key="2">
    <source>
        <dbReference type="Proteomes" id="UP001333818"/>
    </source>
</evidence>
<evidence type="ECO:0000313" key="1">
    <source>
        <dbReference type="EMBL" id="MEE3719234.1"/>
    </source>
</evidence>
<proteinExistence type="predicted"/>
<dbReference type="Proteomes" id="UP001333818">
    <property type="component" value="Unassembled WGS sequence"/>
</dbReference>
<sequence length="102" mass="12118">MGLEIRVFDLANRLYDDETEPEEIEEIKERFDQLNEFLRSRGLPEHIEPEKLPDNLIYRGELTGFHYSSTHFLRRAYAYQQLGLPLIPFTNKSDDAKRLPHL</sequence>
<accession>A0AAW9Q5P5</accession>
<reference evidence="1" key="1">
    <citation type="submission" date="2024-01" db="EMBL/GenBank/DDBJ databases">
        <title>Bank of Algae and Cyanobacteria of the Azores (BACA) strain genomes.</title>
        <authorList>
            <person name="Luz R."/>
            <person name="Cordeiro R."/>
            <person name="Fonseca A."/>
            <person name="Goncalves V."/>
        </authorList>
    </citation>
    <scope>NUCLEOTIDE SEQUENCE</scope>
    <source>
        <strain evidence="1">BACA0141</strain>
    </source>
</reference>
<dbReference type="AlphaFoldDB" id="A0AAW9Q5P5"/>
<keyword evidence="2" id="KW-1185">Reference proteome</keyword>
<name>A0AAW9Q5P5_9CYAN</name>